<evidence type="ECO:0000259" key="10">
    <source>
        <dbReference type="Pfam" id="PF00171"/>
    </source>
</evidence>
<organism evidence="11 12">
    <name type="scientific">Thermoflexus hugenholtzii JAD2</name>
    <dbReference type="NCBI Taxonomy" id="877466"/>
    <lineage>
        <taxon>Bacteria</taxon>
        <taxon>Bacillati</taxon>
        <taxon>Chloroflexota</taxon>
        <taxon>Thermoflexia</taxon>
        <taxon>Thermoflexales</taxon>
        <taxon>Thermoflexaceae</taxon>
        <taxon>Thermoflexus</taxon>
    </lineage>
</organism>
<dbReference type="AlphaFoldDB" id="A0A212RD52"/>
<dbReference type="InterPro" id="IPR050485">
    <property type="entry name" value="Proline_metab_enzyme"/>
</dbReference>
<dbReference type="GO" id="GO:0003842">
    <property type="term" value="F:L-glutamate gamma-semialdehyde dehydrogenase activity"/>
    <property type="evidence" value="ECO:0007669"/>
    <property type="project" value="UniProtKB-EC"/>
</dbReference>
<evidence type="ECO:0000313" key="11">
    <source>
        <dbReference type="EMBL" id="SNB70214.1"/>
    </source>
</evidence>
<evidence type="ECO:0000256" key="4">
    <source>
        <dbReference type="ARBA" id="ARBA00023002"/>
    </source>
</evidence>
<dbReference type="GO" id="GO:0009898">
    <property type="term" value="C:cytoplasmic side of plasma membrane"/>
    <property type="evidence" value="ECO:0007669"/>
    <property type="project" value="TreeGrafter"/>
</dbReference>
<accession>A0A212RD52</accession>
<proteinExistence type="inferred from homology"/>
<evidence type="ECO:0000256" key="9">
    <source>
        <dbReference type="SAM" id="MobiDB-lite"/>
    </source>
</evidence>
<evidence type="ECO:0000256" key="1">
    <source>
        <dbReference type="ARBA" id="ARBA00004786"/>
    </source>
</evidence>
<feature type="active site" evidence="7">
    <location>
        <position position="330"/>
    </location>
</feature>
<dbReference type="InterPro" id="IPR015590">
    <property type="entry name" value="Aldehyde_DH_dom"/>
</dbReference>
<dbReference type="FunFam" id="3.40.309.10:FF:000005">
    <property type="entry name" value="1-pyrroline-5-carboxylate dehydrogenase 1"/>
    <property type="match status" value="1"/>
</dbReference>
<evidence type="ECO:0000256" key="6">
    <source>
        <dbReference type="ARBA" id="ARBA00048142"/>
    </source>
</evidence>
<evidence type="ECO:0000256" key="7">
    <source>
        <dbReference type="PROSITE-ProRule" id="PRU10007"/>
    </source>
</evidence>
<dbReference type="Proteomes" id="UP000197025">
    <property type="component" value="Unassembled WGS sequence"/>
</dbReference>
<keyword evidence="12" id="KW-1185">Reference proteome</keyword>
<dbReference type="GO" id="GO:0010133">
    <property type="term" value="P:L-proline catabolic process to L-glutamate"/>
    <property type="evidence" value="ECO:0007669"/>
    <property type="project" value="TreeGrafter"/>
</dbReference>
<dbReference type="FunFam" id="3.40.605.10:FF:000007">
    <property type="entry name" value="NAD/NADP-dependent betaine aldehyde dehydrogenase"/>
    <property type="match status" value="1"/>
</dbReference>
<evidence type="ECO:0000313" key="12">
    <source>
        <dbReference type="Proteomes" id="UP000197025"/>
    </source>
</evidence>
<protein>
    <recommendedName>
        <fullName evidence="3">L-glutamate gamma-semialdehyde dehydrogenase</fullName>
        <ecNumber evidence="3">1.2.1.88</ecNumber>
    </recommendedName>
</protein>
<evidence type="ECO:0000256" key="3">
    <source>
        <dbReference type="ARBA" id="ARBA00012884"/>
    </source>
</evidence>
<dbReference type="InterPro" id="IPR016163">
    <property type="entry name" value="Ald_DH_C"/>
</dbReference>
<comment type="similarity">
    <text evidence="2 8">Belongs to the aldehyde dehydrogenase family.</text>
</comment>
<gene>
    <name evidence="11" type="ORF">SAMN02746019_00011770</name>
</gene>
<dbReference type="SUPFAM" id="SSF53720">
    <property type="entry name" value="ALDH-like"/>
    <property type="match status" value="1"/>
</dbReference>
<dbReference type="InterPro" id="IPR016162">
    <property type="entry name" value="Ald_DH_N"/>
</dbReference>
<dbReference type="InterPro" id="IPR016161">
    <property type="entry name" value="Ald_DH/histidinol_DH"/>
</dbReference>
<dbReference type="Pfam" id="PF00171">
    <property type="entry name" value="Aldedh"/>
    <property type="match status" value="1"/>
</dbReference>
<dbReference type="OrthoDB" id="9762913at2"/>
<dbReference type="EMBL" id="FYEK01000044">
    <property type="protein sequence ID" value="SNB70214.1"/>
    <property type="molecule type" value="Genomic_DNA"/>
</dbReference>
<dbReference type="Gene3D" id="3.40.605.10">
    <property type="entry name" value="Aldehyde Dehydrogenase, Chain A, domain 1"/>
    <property type="match status" value="1"/>
</dbReference>
<dbReference type="InterPro" id="IPR029510">
    <property type="entry name" value="Ald_DH_CS_GLU"/>
</dbReference>
<dbReference type="EC" id="1.2.1.88" evidence="3"/>
<dbReference type="Gene3D" id="3.40.309.10">
    <property type="entry name" value="Aldehyde Dehydrogenase, Chain A, domain 2"/>
    <property type="match status" value="1"/>
</dbReference>
<feature type="domain" description="Aldehyde dehydrogenase" evidence="10">
    <location>
        <begin position="95"/>
        <end position="560"/>
    </location>
</feature>
<feature type="compositionally biased region" description="Basic residues" evidence="9">
    <location>
        <begin position="1"/>
        <end position="38"/>
    </location>
</feature>
<comment type="catalytic activity">
    <reaction evidence="6">
        <text>L-glutamate 5-semialdehyde + NAD(+) + H2O = L-glutamate + NADH + 2 H(+)</text>
        <dbReference type="Rhea" id="RHEA:30235"/>
        <dbReference type="ChEBI" id="CHEBI:15377"/>
        <dbReference type="ChEBI" id="CHEBI:15378"/>
        <dbReference type="ChEBI" id="CHEBI:29985"/>
        <dbReference type="ChEBI" id="CHEBI:57540"/>
        <dbReference type="ChEBI" id="CHEBI:57945"/>
        <dbReference type="ChEBI" id="CHEBI:58066"/>
        <dbReference type="EC" id="1.2.1.88"/>
    </reaction>
</comment>
<dbReference type="InParanoid" id="A0A212RD52"/>
<comment type="pathway">
    <text evidence="1">Amino-acid degradation; L-proline degradation into L-glutamate; L-glutamate from L-proline: step 2/2.</text>
</comment>
<feature type="region of interest" description="Disordered" evidence="9">
    <location>
        <begin position="1"/>
        <end position="46"/>
    </location>
</feature>
<keyword evidence="4 8" id="KW-0560">Oxidoreductase</keyword>
<reference evidence="12" key="1">
    <citation type="submission" date="2017-06" db="EMBL/GenBank/DDBJ databases">
        <authorList>
            <person name="Varghese N."/>
            <person name="Submissions S."/>
        </authorList>
    </citation>
    <scope>NUCLEOTIDE SEQUENCE [LARGE SCALE GENOMIC DNA]</scope>
    <source>
        <strain evidence="12">JAD2</strain>
    </source>
</reference>
<dbReference type="PROSITE" id="PS00687">
    <property type="entry name" value="ALDEHYDE_DEHYDR_GLU"/>
    <property type="match status" value="1"/>
</dbReference>
<name>A0A212RD52_9CHLR</name>
<dbReference type="PANTHER" id="PTHR42862">
    <property type="entry name" value="DELTA-1-PYRROLINE-5-CARBOXYLATE DEHYDROGENASE 1, ISOFORM A-RELATED"/>
    <property type="match status" value="1"/>
</dbReference>
<dbReference type="RefSeq" id="WP_088571836.1">
    <property type="nucleotide sequence ID" value="NZ_FYEK01000044.1"/>
</dbReference>
<evidence type="ECO:0000256" key="8">
    <source>
        <dbReference type="RuleBase" id="RU003345"/>
    </source>
</evidence>
<keyword evidence="5" id="KW-0520">NAD</keyword>
<dbReference type="PANTHER" id="PTHR42862:SF1">
    <property type="entry name" value="DELTA-1-PYRROLINE-5-CARBOXYLATE DEHYDROGENASE 2, ISOFORM A-RELATED"/>
    <property type="match status" value="1"/>
</dbReference>
<dbReference type="GO" id="GO:0004657">
    <property type="term" value="F:proline dehydrogenase activity"/>
    <property type="evidence" value="ECO:0007669"/>
    <property type="project" value="UniProtKB-ARBA"/>
</dbReference>
<dbReference type="FunCoup" id="A0A212RD52">
    <property type="interactions" value="171"/>
</dbReference>
<dbReference type="InterPro" id="IPR016160">
    <property type="entry name" value="Ald_DH_CS_CYS"/>
</dbReference>
<sequence>MPAKKPTRKTTRKAAPKKTARKTTRKAPARAVSPRRRGGPAAEAPAQPFKITYATLAVPSEELHIRYEVALGKVRESLGGTVPMVIGGQPRYAERTFEDRSPINTDWLLGIFQRGTPEDVADAVAAAKAAFPAWSRTPWTERVKILRRAADLISERAFELAALMSLEVGKNRLEALGDVEETADLIRYYCDQMEAHDGYVVPMKQESPKHHNRSVLKPYGVWAVISPFNFPLALAGGPAGAALLAGNTVVFKPASDTPYVGYRLYEIFRDAGVPEGAFNYITGSGSEVGDPLVLHPDVAGITFTGSYEVGMSIYRKVAASTRYPKPIILEMGGKNPVIISRHADLDRAALGCMRSAFGLQGQKCSAASRIYVERPVRDAFLEKFLDLTSKIRIGDPTQRDVFLGPVINRTAYEKFQRYVEILRRDGVVLFGGNVLTDGEFAKGYFVEPTVVDGLPPDHPLLREEMFLPITCIVTVDSLEEAMRYANAVDYGLTAGFYSNDPEEIQWFFDHIEAGVTYVNRAAGATTGAWPGYQPFGGWKASGSTGRGAGGPYYLIQYLREQSQTVID</sequence>
<evidence type="ECO:0000256" key="2">
    <source>
        <dbReference type="ARBA" id="ARBA00009986"/>
    </source>
</evidence>
<dbReference type="PROSITE" id="PS00070">
    <property type="entry name" value="ALDEHYDE_DEHYDR_CYS"/>
    <property type="match status" value="1"/>
</dbReference>
<evidence type="ECO:0000256" key="5">
    <source>
        <dbReference type="ARBA" id="ARBA00023027"/>
    </source>
</evidence>